<evidence type="ECO:0000256" key="2">
    <source>
        <dbReference type="ARBA" id="ARBA00023015"/>
    </source>
</evidence>
<evidence type="ECO:0000256" key="4">
    <source>
        <dbReference type="ARBA" id="ARBA00023163"/>
    </source>
</evidence>
<evidence type="ECO:0000313" key="8">
    <source>
        <dbReference type="Proteomes" id="UP000500767"/>
    </source>
</evidence>
<dbReference type="SUPFAM" id="SSF100950">
    <property type="entry name" value="NagB/RpiA/CoA transferase-like"/>
    <property type="match status" value="1"/>
</dbReference>
<dbReference type="Gene3D" id="3.40.50.1360">
    <property type="match status" value="1"/>
</dbReference>
<dbReference type="Gene3D" id="1.10.10.10">
    <property type="entry name" value="Winged helix-like DNA-binding domain superfamily/Winged helix DNA-binding domain"/>
    <property type="match status" value="1"/>
</dbReference>
<sequence>MIMLRGKEISDRQLSEVIWMYYIDDLSQGEIAKKLSVSRPTVLSYLKQAKERRLFEIRLQPGHFKVHQLSSKLRTRFKLTDVHIVDEPDLAGGDLLKAVCTAAGYVLADSLRPGDQLGVSCGETVSLVSKFMPVHTVENVVVRQLIGSLANPVVQSAEACTLEIARKLSGHCVTLVAPAICSNADLATALKREPIIQQQLAELRQCNKAVLSLSPCDLSMAAYTLGVSSTQAIGDYRARGAVGSMAMRFMNAAGQPVLGILDDRMIGITLIELKEIADILLVVCGLEKVVPTLAALRGGSINRLVIDHAAATSLLAKDAET</sequence>
<dbReference type="InterPro" id="IPR051054">
    <property type="entry name" value="SorC_transcr_regulators"/>
</dbReference>
<keyword evidence="7" id="KW-0614">Plasmid</keyword>
<dbReference type="Pfam" id="PF04198">
    <property type="entry name" value="Sugar-bind"/>
    <property type="match status" value="1"/>
</dbReference>
<keyword evidence="3" id="KW-0238">DNA-binding</keyword>
<evidence type="ECO:0000256" key="3">
    <source>
        <dbReference type="ARBA" id="ARBA00023125"/>
    </source>
</evidence>
<dbReference type="GO" id="GO:0030246">
    <property type="term" value="F:carbohydrate binding"/>
    <property type="evidence" value="ECO:0007669"/>
    <property type="project" value="InterPro"/>
</dbReference>
<dbReference type="InterPro" id="IPR037171">
    <property type="entry name" value="NagB/RpiA_transferase-like"/>
</dbReference>
<keyword evidence="2" id="KW-0805">Transcription regulation</keyword>
<evidence type="ECO:0000313" key="7">
    <source>
        <dbReference type="EMBL" id="QKE93893.1"/>
    </source>
</evidence>
<evidence type="ECO:0000256" key="1">
    <source>
        <dbReference type="ARBA" id="ARBA00010466"/>
    </source>
</evidence>
<geneLocation type="plasmid" evidence="7 8">
    <name>unnamed5</name>
</geneLocation>
<dbReference type="InterPro" id="IPR007324">
    <property type="entry name" value="Sugar-bd_dom_put"/>
</dbReference>
<dbReference type="Pfam" id="PF08281">
    <property type="entry name" value="Sigma70_r4_2"/>
    <property type="match status" value="1"/>
</dbReference>
<proteinExistence type="inferred from homology"/>
<dbReference type="PANTHER" id="PTHR34294:SF1">
    <property type="entry name" value="TRANSCRIPTIONAL REGULATOR LSRR"/>
    <property type="match status" value="1"/>
</dbReference>
<reference evidence="7 8" key="1">
    <citation type="journal article" date="2014" name="World J. Microbiol. Biotechnol.">
        <title>Biodiversity and physiological characteristics of Antarctic and Arctic lichens-associated bacteria.</title>
        <authorList>
            <person name="Lee Y.M."/>
            <person name="Kim E.H."/>
            <person name="Lee H.K."/>
            <person name="Hong S.G."/>
        </authorList>
    </citation>
    <scope>NUCLEOTIDE SEQUENCE [LARGE SCALE GENOMIC DNA]</scope>
    <source>
        <strain evidence="7 8">PAMC 26569</strain>
        <plasmid evidence="7">unnamed5</plasmid>
    </source>
</reference>
<accession>A0A6M8HZD6</accession>
<comment type="similarity">
    <text evidence="1">Belongs to the SorC transcriptional regulatory family.</text>
</comment>
<organism evidence="7 8">
    <name type="scientific">Lichenicola cladoniae</name>
    <dbReference type="NCBI Taxonomy" id="1484109"/>
    <lineage>
        <taxon>Bacteria</taxon>
        <taxon>Pseudomonadati</taxon>
        <taxon>Pseudomonadota</taxon>
        <taxon>Alphaproteobacteria</taxon>
        <taxon>Acetobacterales</taxon>
        <taxon>Acetobacteraceae</taxon>
        <taxon>Lichenicola</taxon>
    </lineage>
</organism>
<keyword evidence="8" id="KW-1185">Reference proteome</keyword>
<keyword evidence="4" id="KW-0804">Transcription</keyword>
<evidence type="ECO:0000259" key="5">
    <source>
        <dbReference type="Pfam" id="PF04198"/>
    </source>
</evidence>
<evidence type="ECO:0000259" key="6">
    <source>
        <dbReference type="Pfam" id="PF08281"/>
    </source>
</evidence>
<dbReference type="GO" id="GO:0006352">
    <property type="term" value="P:DNA-templated transcription initiation"/>
    <property type="evidence" value="ECO:0007669"/>
    <property type="project" value="InterPro"/>
</dbReference>
<dbReference type="KEGG" id="lck:HN018_27600"/>
<gene>
    <name evidence="7" type="ORF">HN018_27600</name>
</gene>
<dbReference type="InterPro" id="IPR013249">
    <property type="entry name" value="RNA_pol_sigma70_r4_t2"/>
</dbReference>
<feature type="domain" description="Sugar-binding" evidence="5">
    <location>
        <begin position="67"/>
        <end position="316"/>
    </location>
</feature>
<dbReference type="Proteomes" id="UP000500767">
    <property type="component" value="Plasmid unnamed5"/>
</dbReference>
<dbReference type="EMBL" id="CP053712">
    <property type="protein sequence ID" value="QKE93893.1"/>
    <property type="molecule type" value="Genomic_DNA"/>
</dbReference>
<dbReference type="InterPro" id="IPR036388">
    <property type="entry name" value="WH-like_DNA-bd_sf"/>
</dbReference>
<dbReference type="InterPro" id="IPR013324">
    <property type="entry name" value="RNA_pol_sigma_r3/r4-like"/>
</dbReference>
<dbReference type="GO" id="GO:0003677">
    <property type="term" value="F:DNA binding"/>
    <property type="evidence" value="ECO:0007669"/>
    <property type="project" value="UniProtKB-KW"/>
</dbReference>
<dbReference type="GO" id="GO:0016987">
    <property type="term" value="F:sigma factor activity"/>
    <property type="evidence" value="ECO:0007669"/>
    <property type="project" value="InterPro"/>
</dbReference>
<protein>
    <submittedName>
        <fullName evidence="7">Sugar-binding transcriptional regulator</fullName>
    </submittedName>
</protein>
<dbReference type="SUPFAM" id="SSF88659">
    <property type="entry name" value="Sigma3 and sigma4 domains of RNA polymerase sigma factors"/>
    <property type="match status" value="1"/>
</dbReference>
<dbReference type="RefSeq" id="WP_172443616.1">
    <property type="nucleotide sequence ID" value="NZ_CP053712.1"/>
</dbReference>
<name>A0A6M8HZD6_9PROT</name>
<feature type="domain" description="RNA polymerase sigma factor 70 region 4 type 2" evidence="6">
    <location>
        <begin position="14"/>
        <end position="52"/>
    </location>
</feature>
<dbReference type="PANTHER" id="PTHR34294">
    <property type="entry name" value="TRANSCRIPTIONAL REGULATOR-RELATED"/>
    <property type="match status" value="1"/>
</dbReference>
<dbReference type="AlphaFoldDB" id="A0A6M8HZD6"/>